<feature type="compositionally biased region" description="Polar residues" evidence="1">
    <location>
        <begin position="61"/>
        <end position="83"/>
    </location>
</feature>
<reference evidence="2" key="2">
    <citation type="journal article" date="2023" name="IMA Fungus">
        <title>Comparative genomic study of the Penicillium genus elucidates a diverse pangenome and 15 lateral gene transfer events.</title>
        <authorList>
            <person name="Petersen C."/>
            <person name="Sorensen T."/>
            <person name="Nielsen M.R."/>
            <person name="Sondergaard T.E."/>
            <person name="Sorensen J.L."/>
            <person name="Fitzpatrick D.A."/>
            <person name="Frisvad J.C."/>
            <person name="Nielsen K.L."/>
        </authorList>
    </citation>
    <scope>NUCLEOTIDE SEQUENCE</scope>
    <source>
        <strain evidence="2">IBT 16125</strain>
    </source>
</reference>
<proteinExistence type="predicted"/>
<sequence length="89" mass="9306">MVPTIIPSQEAKMAMGADLTASPNAIDPVSSSADGLAARTPELSLGKRAYGGTSKPHMSPQAYSNVQNHNATKPSVGRTNFNPTCDKHI</sequence>
<organism evidence="2 3">
    <name type="scientific">Penicillium daleae</name>
    <dbReference type="NCBI Taxonomy" id="63821"/>
    <lineage>
        <taxon>Eukaryota</taxon>
        <taxon>Fungi</taxon>
        <taxon>Dikarya</taxon>
        <taxon>Ascomycota</taxon>
        <taxon>Pezizomycotina</taxon>
        <taxon>Eurotiomycetes</taxon>
        <taxon>Eurotiomycetidae</taxon>
        <taxon>Eurotiales</taxon>
        <taxon>Aspergillaceae</taxon>
        <taxon>Penicillium</taxon>
    </lineage>
</organism>
<dbReference type="AlphaFoldDB" id="A0AAD6C713"/>
<reference evidence="2" key="1">
    <citation type="submission" date="2022-12" db="EMBL/GenBank/DDBJ databases">
        <authorList>
            <person name="Petersen C."/>
        </authorList>
    </citation>
    <scope>NUCLEOTIDE SEQUENCE</scope>
    <source>
        <strain evidence="2">IBT 16125</strain>
    </source>
</reference>
<keyword evidence="3" id="KW-1185">Reference proteome</keyword>
<evidence type="ECO:0000313" key="3">
    <source>
        <dbReference type="Proteomes" id="UP001213681"/>
    </source>
</evidence>
<evidence type="ECO:0000256" key="1">
    <source>
        <dbReference type="SAM" id="MobiDB-lite"/>
    </source>
</evidence>
<protein>
    <submittedName>
        <fullName evidence="2">Uncharacterized protein</fullName>
    </submittedName>
</protein>
<evidence type="ECO:0000313" key="2">
    <source>
        <dbReference type="EMBL" id="KAJ5453780.1"/>
    </source>
</evidence>
<name>A0AAD6C713_9EURO</name>
<comment type="caution">
    <text evidence="2">The sequence shown here is derived from an EMBL/GenBank/DDBJ whole genome shotgun (WGS) entry which is preliminary data.</text>
</comment>
<accession>A0AAD6C713</accession>
<feature type="region of interest" description="Disordered" evidence="1">
    <location>
        <begin position="46"/>
        <end position="89"/>
    </location>
</feature>
<gene>
    <name evidence="2" type="ORF">N7458_004736</name>
</gene>
<dbReference type="GeneID" id="81598361"/>
<dbReference type="Proteomes" id="UP001213681">
    <property type="component" value="Unassembled WGS sequence"/>
</dbReference>
<dbReference type="RefSeq" id="XP_056766736.1">
    <property type="nucleotide sequence ID" value="XM_056908118.1"/>
</dbReference>
<dbReference type="EMBL" id="JAPVEA010000005">
    <property type="protein sequence ID" value="KAJ5453780.1"/>
    <property type="molecule type" value="Genomic_DNA"/>
</dbReference>